<reference evidence="2" key="1">
    <citation type="submission" date="2020-10" db="EMBL/GenBank/DDBJ databases">
        <authorList>
            <person name="Han B."/>
            <person name="Lu T."/>
            <person name="Zhao Q."/>
            <person name="Huang X."/>
            <person name="Zhao Y."/>
        </authorList>
    </citation>
    <scope>NUCLEOTIDE SEQUENCE</scope>
</reference>
<organism evidence="2 3">
    <name type="scientific">Miscanthus lutarioriparius</name>
    <dbReference type="NCBI Taxonomy" id="422564"/>
    <lineage>
        <taxon>Eukaryota</taxon>
        <taxon>Viridiplantae</taxon>
        <taxon>Streptophyta</taxon>
        <taxon>Embryophyta</taxon>
        <taxon>Tracheophyta</taxon>
        <taxon>Spermatophyta</taxon>
        <taxon>Magnoliopsida</taxon>
        <taxon>Liliopsida</taxon>
        <taxon>Poales</taxon>
        <taxon>Poaceae</taxon>
        <taxon>PACMAD clade</taxon>
        <taxon>Panicoideae</taxon>
        <taxon>Andropogonodae</taxon>
        <taxon>Andropogoneae</taxon>
        <taxon>Saccharinae</taxon>
        <taxon>Miscanthus</taxon>
    </lineage>
</organism>
<evidence type="ECO:0000313" key="2">
    <source>
        <dbReference type="EMBL" id="CAD6249792.1"/>
    </source>
</evidence>
<gene>
    <name evidence="2" type="ORF">NCGR_LOCUS33597</name>
</gene>
<feature type="region of interest" description="Disordered" evidence="1">
    <location>
        <begin position="38"/>
        <end position="57"/>
    </location>
</feature>
<dbReference type="AlphaFoldDB" id="A0A811Q1J4"/>
<protein>
    <submittedName>
        <fullName evidence="2">Uncharacterized protein</fullName>
    </submittedName>
</protein>
<dbReference type="OrthoDB" id="1750595at2759"/>
<comment type="caution">
    <text evidence="2">The sequence shown here is derived from an EMBL/GenBank/DDBJ whole genome shotgun (WGS) entry which is preliminary data.</text>
</comment>
<proteinExistence type="predicted"/>
<evidence type="ECO:0000256" key="1">
    <source>
        <dbReference type="SAM" id="MobiDB-lite"/>
    </source>
</evidence>
<keyword evidence="3" id="KW-1185">Reference proteome</keyword>
<evidence type="ECO:0000313" key="3">
    <source>
        <dbReference type="Proteomes" id="UP000604825"/>
    </source>
</evidence>
<sequence>MRRRLRLRSPGRAASAVAGAAAAMASLTNVAYADGLFRRQSPPSNPGDEDNLGASAFGRDPETLERMARALRYINNSPLAKQARCPPFCAT</sequence>
<name>A0A811Q1J4_9POAL</name>
<accession>A0A811Q1J4</accession>
<dbReference type="EMBL" id="CAJGYO010000008">
    <property type="protein sequence ID" value="CAD6249792.1"/>
    <property type="molecule type" value="Genomic_DNA"/>
</dbReference>
<dbReference type="Proteomes" id="UP000604825">
    <property type="component" value="Unassembled WGS sequence"/>
</dbReference>